<organism evidence="2 3">
    <name type="scientific">Kineosphaera limosa NBRC 100340</name>
    <dbReference type="NCBI Taxonomy" id="1184609"/>
    <lineage>
        <taxon>Bacteria</taxon>
        <taxon>Bacillati</taxon>
        <taxon>Actinomycetota</taxon>
        <taxon>Actinomycetes</taxon>
        <taxon>Micrococcales</taxon>
        <taxon>Dermatophilaceae</taxon>
        <taxon>Kineosphaera</taxon>
    </lineage>
</organism>
<sequence>MTTPGQAQAAWPRAGAAAVALAILVAVLGCFAPPVVIGGLLAPPFAVHASLVVGALVAAVWIGVQTGRPRVPGLIGTGLLCLSLVCLHSSESLMTTTFTILEPAGADGCRVVARESAFLMSGDASVGAIGRHGGPVWMTGHYFVDDGGTPIRNGDYQLKWDKDGSASLLVSQAYDFDPIEPELSCR</sequence>
<keyword evidence="1" id="KW-0812">Transmembrane</keyword>
<dbReference type="eggNOG" id="ENOG5032AWG">
    <property type="taxonomic scope" value="Bacteria"/>
</dbReference>
<dbReference type="EMBL" id="BAHD01000004">
    <property type="protein sequence ID" value="GAB94319.1"/>
    <property type="molecule type" value="Genomic_DNA"/>
</dbReference>
<gene>
    <name evidence="2" type="ORF">KILIM_004_01110</name>
</gene>
<evidence type="ECO:0000256" key="1">
    <source>
        <dbReference type="SAM" id="Phobius"/>
    </source>
</evidence>
<proteinExistence type="predicted"/>
<evidence type="ECO:0000313" key="3">
    <source>
        <dbReference type="Proteomes" id="UP000008366"/>
    </source>
</evidence>
<evidence type="ECO:0000313" key="2">
    <source>
        <dbReference type="EMBL" id="GAB94319.1"/>
    </source>
</evidence>
<dbReference type="STRING" id="1184609.KILIM_004_01110"/>
<name>K6X6A9_9MICO</name>
<feature type="transmembrane region" description="Helical" evidence="1">
    <location>
        <begin position="45"/>
        <end position="64"/>
    </location>
</feature>
<accession>K6X6A9</accession>
<keyword evidence="1" id="KW-1133">Transmembrane helix</keyword>
<protein>
    <submittedName>
        <fullName evidence="2">Uncharacterized protein</fullName>
    </submittedName>
</protein>
<keyword evidence="1" id="KW-0472">Membrane</keyword>
<reference evidence="2 3" key="1">
    <citation type="submission" date="2012-08" db="EMBL/GenBank/DDBJ databases">
        <title>Whole genome shotgun sequence of Kineosphaera limosa NBRC 100340.</title>
        <authorList>
            <person name="Yoshida I."/>
            <person name="Isaki S."/>
            <person name="Hosoyama A."/>
            <person name="Tsuchikane K."/>
            <person name="Katsumata H."/>
            <person name="Ando Y."/>
            <person name="Ohji S."/>
            <person name="Hamada M."/>
            <person name="Tamura T."/>
            <person name="Yamazoe A."/>
            <person name="Yamazaki S."/>
            <person name="Fujita N."/>
        </authorList>
    </citation>
    <scope>NUCLEOTIDE SEQUENCE [LARGE SCALE GENOMIC DNA]</scope>
    <source>
        <strain evidence="2 3">NBRC 100340</strain>
    </source>
</reference>
<comment type="caution">
    <text evidence="2">The sequence shown here is derived from an EMBL/GenBank/DDBJ whole genome shotgun (WGS) entry which is preliminary data.</text>
</comment>
<dbReference type="Proteomes" id="UP000008366">
    <property type="component" value="Unassembled WGS sequence"/>
</dbReference>
<keyword evidence="3" id="KW-1185">Reference proteome</keyword>
<dbReference type="AlphaFoldDB" id="K6X6A9"/>